<comment type="caution">
    <text evidence="2">The sequence shown here is derived from an EMBL/GenBank/DDBJ whole genome shotgun (WGS) entry which is preliminary data.</text>
</comment>
<keyword evidence="1" id="KW-0472">Membrane</keyword>
<gene>
    <name evidence="2" type="ORF">DFR50_1479</name>
</gene>
<accession>A0A366EKZ8</accession>
<proteinExistence type="predicted"/>
<feature type="transmembrane region" description="Helical" evidence="1">
    <location>
        <begin position="348"/>
        <end position="367"/>
    </location>
</feature>
<feature type="transmembrane region" description="Helical" evidence="1">
    <location>
        <begin position="95"/>
        <end position="116"/>
    </location>
</feature>
<dbReference type="Pfam" id="PF05940">
    <property type="entry name" value="NnrS"/>
    <property type="match status" value="1"/>
</dbReference>
<protein>
    <submittedName>
        <fullName evidence="2">Uncharacterized protein involved in response to NO</fullName>
    </submittedName>
</protein>
<feature type="transmembrane region" description="Helical" evidence="1">
    <location>
        <begin position="32"/>
        <end position="51"/>
    </location>
</feature>
<feature type="transmembrane region" description="Helical" evidence="1">
    <location>
        <begin position="279"/>
        <end position="303"/>
    </location>
</feature>
<keyword evidence="1" id="KW-0812">Transmembrane</keyword>
<dbReference type="EMBL" id="QNRK01000047">
    <property type="protein sequence ID" value="RBP03038.1"/>
    <property type="molecule type" value="Genomic_DNA"/>
</dbReference>
<dbReference type="RefSeq" id="WP_113893051.1">
    <property type="nucleotide sequence ID" value="NZ_QNRK01000047.1"/>
</dbReference>
<dbReference type="InterPro" id="IPR010266">
    <property type="entry name" value="NnrS"/>
</dbReference>
<evidence type="ECO:0000313" key="2">
    <source>
        <dbReference type="EMBL" id="RBP03038.1"/>
    </source>
</evidence>
<feature type="transmembrane region" description="Helical" evidence="1">
    <location>
        <begin position="155"/>
        <end position="173"/>
    </location>
</feature>
<feature type="transmembrane region" description="Helical" evidence="1">
    <location>
        <begin position="373"/>
        <end position="394"/>
    </location>
</feature>
<name>A0A366EKZ8_9HYPH</name>
<evidence type="ECO:0000256" key="1">
    <source>
        <dbReference type="SAM" id="Phobius"/>
    </source>
</evidence>
<feature type="transmembrane region" description="Helical" evidence="1">
    <location>
        <begin position="249"/>
        <end position="267"/>
    </location>
</feature>
<feature type="transmembrane region" description="Helical" evidence="1">
    <location>
        <begin position="122"/>
        <end position="143"/>
    </location>
</feature>
<keyword evidence="3" id="KW-1185">Reference proteome</keyword>
<feature type="transmembrane region" description="Helical" evidence="1">
    <location>
        <begin position="309"/>
        <end position="327"/>
    </location>
</feature>
<reference evidence="2 3" key="1">
    <citation type="submission" date="2018-06" db="EMBL/GenBank/DDBJ databases">
        <title>Genomic Encyclopedia of Type Strains, Phase IV (KMG-IV): sequencing the most valuable type-strain genomes for metagenomic binning, comparative biology and taxonomic classification.</title>
        <authorList>
            <person name="Goeker M."/>
        </authorList>
    </citation>
    <scope>NUCLEOTIDE SEQUENCE [LARGE SCALE GENOMIC DNA]</scope>
    <source>
        <strain evidence="2 3">DSM 24875</strain>
    </source>
</reference>
<dbReference type="AlphaFoldDB" id="A0A366EKZ8"/>
<evidence type="ECO:0000313" key="3">
    <source>
        <dbReference type="Proteomes" id="UP000253529"/>
    </source>
</evidence>
<feature type="transmembrane region" description="Helical" evidence="1">
    <location>
        <begin position="224"/>
        <end position="243"/>
    </location>
</feature>
<dbReference type="Proteomes" id="UP000253529">
    <property type="component" value="Unassembled WGS sequence"/>
</dbReference>
<keyword evidence="1" id="KW-1133">Transmembrane helix</keyword>
<feature type="transmembrane region" description="Helical" evidence="1">
    <location>
        <begin position="185"/>
        <end position="203"/>
    </location>
</feature>
<feature type="transmembrane region" description="Helical" evidence="1">
    <location>
        <begin position="71"/>
        <end position="88"/>
    </location>
</feature>
<sequence length="404" mass="41430">MTAVQHAPVPRSAAAARAWRGSALLSRGFRPFFLGAGVWALVGMALWPAVFSGAVAIPTAFSPVDWHAHEMIFGYGAAVIAGFLLTAIPNWTGRLPVAGAPLAALAALWIAGRAAVFASSAIPRPAAAIVDAGFLVVFAALVAREVVAGGNWRNLKVAALALALGLANVAFHVEDARAGFADHSIRAALGLVVMLILLIGGRVTPNFTGNWIARNAAGPRPAPAGRADAIVLALSGFALVAWAAAPEGVAAGVLALAAGAGNLWRLSRWRGFAARRDPLVVALHAGYLLAALGFVAAGASALWPARIPYAVGVHVWAVGAVGMMTLAMMTRATLGHTGHALVASRTTVFAYLCIAVALAARIVMAMAPDAALLLMHVAACAWAFGFAAFLFAYAPMLIRRSGPG</sequence>
<organism evidence="2 3">
    <name type="scientific">Roseiarcus fermentans</name>
    <dbReference type="NCBI Taxonomy" id="1473586"/>
    <lineage>
        <taxon>Bacteria</taxon>
        <taxon>Pseudomonadati</taxon>
        <taxon>Pseudomonadota</taxon>
        <taxon>Alphaproteobacteria</taxon>
        <taxon>Hyphomicrobiales</taxon>
        <taxon>Roseiarcaceae</taxon>
        <taxon>Roseiarcus</taxon>
    </lineage>
</organism>
<dbReference type="OrthoDB" id="9770040at2"/>